<dbReference type="EMBL" id="CASHSV030000109">
    <property type="protein sequence ID" value="CAJ2648513.1"/>
    <property type="molecule type" value="Genomic_DNA"/>
</dbReference>
<accession>A0ACB0JYE3</accession>
<name>A0ACB0JYE3_TRIPR</name>
<keyword evidence="2" id="KW-1185">Reference proteome</keyword>
<evidence type="ECO:0000313" key="2">
    <source>
        <dbReference type="Proteomes" id="UP001177021"/>
    </source>
</evidence>
<protein>
    <submittedName>
        <fullName evidence="1">Uncharacterized protein</fullName>
    </submittedName>
</protein>
<gene>
    <name evidence="1" type="ORF">MILVUS5_LOCUS16844</name>
</gene>
<evidence type="ECO:0000313" key="1">
    <source>
        <dbReference type="EMBL" id="CAJ2648513.1"/>
    </source>
</evidence>
<comment type="caution">
    <text evidence="1">The sequence shown here is derived from an EMBL/GenBank/DDBJ whole genome shotgun (WGS) entry which is preliminary data.</text>
</comment>
<proteinExistence type="predicted"/>
<dbReference type="Proteomes" id="UP001177021">
    <property type="component" value="Unassembled WGS sequence"/>
</dbReference>
<organism evidence="1 2">
    <name type="scientific">Trifolium pratense</name>
    <name type="common">Red clover</name>
    <dbReference type="NCBI Taxonomy" id="57577"/>
    <lineage>
        <taxon>Eukaryota</taxon>
        <taxon>Viridiplantae</taxon>
        <taxon>Streptophyta</taxon>
        <taxon>Embryophyta</taxon>
        <taxon>Tracheophyta</taxon>
        <taxon>Spermatophyta</taxon>
        <taxon>Magnoliopsida</taxon>
        <taxon>eudicotyledons</taxon>
        <taxon>Gunneridae</taxon>
        <taxon>Pentapetalae</taxon>
        <taxon>rosids</taxon>
        <taxon>fabids</taxon>
        <taxon>Fabales</taxon>
        <taxon>Fabaceae</taxon>
        <taxon>Papilionoideae</taxon>
        <taxon>50 kb inversion clade</taxon>
        <taxon>NPAAA clade</taxon>
        <taxon>Hologalegina</taxon>
        <taxon>IRL clade</taxon>
        <taxon>Trifolieae</taxon>
        <taxon>Trifolium</taxon>
    </lineage>
</organism>
<sequence length="205" mass="23386">MGRENHHHQHPLHYFHHQNLHIHHKATFLPMLCSRSIKDVSLPQCKNNLRSFSNDPLSPRISCTGQVKHKISFIPKSNTFSMLSPIGKYSMLKKLFSSKNLNTAATTATTPSSCGIRPSRVSVNSGDLCRKYYNQKGHGNNEKIVPISIENMDPPLPVIKRVRKLENENQVDSLWKRRSGGEAGLKSLELHQIHQRRHQFQLTSV</sequence>
<reference evidence="1" key="1">
    <citation type="submission" date="2023-10" db="EMBL/GenBank/DDBJ databases">
        <authorList>
            <person name="Rodriguez Cubillos JULIANA M."/>
            <person name="De Vega J."/>
        </authorList>
    </citation>
    <scope>NUCLEOTIDE SEQUENCE</scope>
</reference>